<dbReference type="GO" id="GO:0005829">
    <property type="term" value="C:cytosol"/>
    <property type="evidence" value="ECO:0007669"/>
    <property type="project" value="TreeGrafter"/>
</dbReference>
<proteinExistence type="predicted"/>
<dbReference type="InterPro" id="IPR002201">
    <property type="entry name" value="Glyco_trans_9"/>
</dbReference>
<evidence type="ECO:0000256" key="2">
    <source>
        <dbReference type="ARBA" id="ARBA00022679"/>
    </source>
</evidence>
<comment type="caution">
    <text evidence="3">The sequence shown here is derived from an EMBL/GenBank/DDBJ whole genome shotgun (WGS) entry which is preliminary data.</text>
</comment>
<sequence length="367" mass="40429">MVGTLWYRSVKEAPQKILVCRTDRIGDFVSSLPVFEVLGNRLGLKVSVLCRPLTAPLLENNPFVSQVILYQPQRTKEVLEEIKAADFGAILALVNDPAALGLLPRLQEIPVRIGPLSKPKMLFYYNYPVLQKRSRSVQNEADYNLDLLRPLGYDGSNRPKPKLYFTELEEQGFLGRLQELLPRLDPTQGYVVVHPGMSGSALNWPESHYGELLGRMVERGLRVVLTGMGAQEALLVDRLVQGIPQRFQPQVFGLVDRLGLRELGLLCRFARGFVGPSTGPTHVAGAAGVPLVSFYPPILVQSATRWAPYQAQGQIFTPDLPCTAKRCCQLGACPVKGQATSDCMASLAVEPVFEAIWSSLRPKPAGP</sequence>
<dbReference type="Pfam" id="PF01075">
    <property type="entry name" value="Glyco_transf_9"/>
    <property type="match status" value="1"/>
</dbReference>
<keyword evidence="1" id="KW-0328">Glycosyltransferase</keyword>
<protein>
    <submittedName>
        <fullName evidence="3">Uncharacterized protein</fullName>
    </submittedName>
</protein>
<dbReference type="EMBL" id="MFNF01000055">
    <property type="protein sequence ID" value="OGG99736.1"/>
    <property type="molecule type" value="Genomic_DNA"/>
</dbReference>
<dbReference type="Proteomes" id="UP000177583">
    <property type="component" value="Unassembled WGS sequence"/>
</dbReference>
<dbReference type="GO" id="GO:0008713">
    <property type="term" value="F:ADP-heptose-lipopolysaccharide heptosyltransferase activity"/>
    <property type="evidence" value="ECO:0007669"/>
    <property type="project" value="TreeGrafter"/>
</dbReference>
<evidence type="ECO:0000256" key="1">
    <source>
        <dbReference type="ARBA" id="ARBA00022676"/>
    </source>
</evidence>
<dbReference type="GO" id="GO:0009244">
    <property type="term" value="P:lipopolysaccharide core region biosynthetic process"/>
    <property type="evidence" value="ECO:0007669"/>
    <property type="project" value="TreeGrafter"/>
</dbReference>
<keyword evidence="2" id="KW-0808">Transferase</keyword>
<reference evidence="3 4" key="1">
    <citation type="journal article" date="2016" name="Nat. Commun.">
        <title>Thousands of microbial genomes shed light on interconnected biogeochemical processes in an aquifer system.</title>
        <authorList>
            <person name="Anantharaman K."/>
            <person name="Brown C.T."/>
            <person name="Hug L.A."/>
            <person name="Sharon I."/>
            <person name="Castelle C.J."/>
            <person name="Probst A.J."/>
            <person name="Thomas B.C."/>
            <person name="Singh A."/>
            <person name="Wilkins M.J."/>
            <person name="Karaoz U."/>
            <person name="Brodie E.L."/>
            <person name="Williams K.H."/>
            <person name="Hubbard S.S."/>
            <person name="Banfield J.F."/>
        </authorList>
    </citation>
    <scope>NUCLEOTIDE SEQUENCE [LARGE SCALE GENOMIC DNA]</scope>
</reference>
<evidence type="ECO:0000313" key="4">
    <source>
        <dbReference type="Proteomes" id="UP000177583"/>
    </source>
</evidence>
<dbReference type="AlphaFoldDB" id="A0A1F6GNK5"/>
<dbReference type="PANTHER" id="PTHR30160:SF15">
    <property type="entry name" value="GLYCOSYLTRANSFERASE HI_0523-RELATED"/>
    <property type="match status" value="1"/>
</dbReference>
<evidence type="ECO:0000313" key="3">
    <source>
        <dbReference type="EMBL" id="OGG99736.1"/>
    </source>
</evidence>
<gene>
    <name evidence="3" type="ORF">A2557_06235</name>
</gene>
<organism evidence="3 4">
    <name type="scientific">Candidatus Lambdaproteobacteria bacterium RIFOXYD2_FULL_56_26</name>
    <dbReference type="NCBI Taxonomy" id="1817773"/>
    <lineage>
        <taxon>Bacteria</taxon>
        <taxon>Pseudomonadati</taxon>
        <taxon>Pseudomonadota</taxon>
        <taxon>Candidatus Lambdaproteobacteria</taxon>
    </lineage>
</organism>
<dbReference type="Gene3D" id="3.40.50.2000">
    <property type="entry name" value="Glycogen Phosphorylase B"/>
    <property type="match status" value="2"/>
</dbReference>
<accession>A0A1F6GNK5</accession>
<dbReference type="PANTHER" id="PTHR30160">
    <property type="entry name" value="TETRAACYLDISACCHARIDE 4'-KINASE-RELATED"/>
    <property type="match status" value="1"/>
</dbReference>
<name>A0A1F6GNK5_9PROT</name>
<dbReference type="CDD" id="cd03789">
    <property type="entry name" value="GT9_LPS_heptosyltransferase"/>
    <property type="match status" value="1"/>
</dbReference>
<dbReference type="InterPro" id="IPR051199">
    <property type="entry name" value="LPS_LOS_Heptosyltrfase"/>
</dbReference>
<dbReference type="SUPFAM" id="SSF53756">
    <property type="entry name" value="UDP-Glycosyltransferase/glycogen phosphorylase"/>
    <property type="match status" value="1"/>
</dbReference>